<feature type="coiled-coil region" evidence="1">
    <location>
        <begin position="44"/>
        <end position="106"/>
    </location>
</feature>
<gene>
    <name evidence="3" type="ORF">Agub_g10908</name>
</gene>
<sequence length="544" mass="59732">MGDIRPRHLVFEDLSEVLARASGPGMGITRGQGDQSGKDMPLSMRELNEQLASLASNVQEAHGALQERFDVHRKAALDQIAATGGKRALENQLKSQKANLKIVGQKEAFLERIKEHRSPQDLLQHDFSSDVPIANTAVQALKEQIRERNASIGKIEQQMAGFIQQITAYYDSGNNLARQLGQQLPRIKVELEEYQATQLEHPEPTAAGMSEDELLKLLAAEEETAARLEQEAARDAANWAEEQAEYAAVEASLQQMREVVASMEEECDAAAKKQGAKYAELLNRQEALGTVLSRITGVELEGTGPTSVHLTITQAIPRNMPGREQHSLTSLRGSAGGEAGSSSQDPRVSAADVVMAEHVLTLEFEAPGSTLLRTASLNPPGIDVEGDVRAARAVQDAGGKDASYALSMLLLDVKGRIRSQCRRQLQLEDAHEVYPMQPTSVSPELLRCALPNKVEVEVEVPLWWPEEPGTRLRLVQMQGPRASQDLAPLLARLQRELEEALQPADRSGGNGGVQAELRRRQLQGCSLRELLDWVYENVQKEEKS</sequence>
<evidence type="ECO:0000313" key="3">
    <source>
        <dbReference type="EMBL" id="GFR49112.1"/>
    </source>
</evidence>
<comment type="caution">
    <text evidence="3">The sequence shown here is derived from an EMBL/GenBank/DDBJ whole genome shotgun (WGS) entry which is preliminary data.</text>
</comment>
<reference evidence="3 4" key="1">
    <citation type="journal article" date="2021" name="Sci. Rep.">
        <title>Genome sequencing of the multicellular alga Astrephomene provides insights into convergent evolution of germ-soma differentiation.</title>
        <authorList>
            <person name="Yamashita S."/>
            <person name="Yamamoto K."/>
            <person name="Matsuzaki R."/>
            <person name="Suzuki S."/>
            <person name="Yamaguchi H."/>
            <person name="Hirooka S."/>
            <person name="Minakuchi Y."/>
            <person name="Miyagishima S."/>
            <person name="Kawachi M."/>
            <person name="Toyoda A."/>
            <person name="Nozaki H."/>
        </authorList>
    </citation>
    <scope>NUCLEOTIDE SEQUENCE [LARGE SCALE GENOMIC DNA]</scope>
    <source>
        <strain evidence="3 4">NIES-4017</strain>
    </source>
</reference>
<evidence type="ECO:0000313" key="4">
    <source>
        <dbReference type="Proteomes" id="UP001054857"/>
    </source>
</evidence>
<dbReference type="EMBL" id="BMAR01000028">
    <property type="protein sequence ID" value="GFR49112.1"/>
    <property type="molecule type" value="Genomic_DNA"/>
</dbReference>
<keyword evidence="4" id="KW-1185">Reference proteome</keyword>
<protein>
    <submittedName>
        <fullName evidence="3">Uncharacterized protein</fullName>
    </submittedName>
</protein>
<evidence type="ECO:0000256" key="2">
    <source>
        <dbReference type="SAM" id="MobiDB-lite"/>
    </source>
</evidence>
<dbReference type="Proteomes" id="UP001054857">
    <property type="component" value="Unassembled WGS sequence"/>
</dbReference>
<dbReference type="AlphaFoldDB" id="A0AAD3DXQ6"/>
<proteinExistence type="predicted"/>
<accession>A0AAD3DXQ6</accession>
<feature type="coiled-coil region" evidence="1">
    <location>
        <begin position="211"/>
        <end position="273"/>
    </location>
</feature>
<keyword evidence="1" id="KW-0175">Coiled coil</keyword>
<organism evidence="3 4">
    <name type="scientific">Astrephomene gubernaculifera</name>
    <dbReference type="NCBI Taxonomy" id="47775"/>
    <lineage>
        <taxon>Eukaryota</taxon>
        <taxon>Viridiplantae</taxon>
        <taxon>Chlorophyta</taxon>
        <taxon>core chlorophytes</taxon>
        <taxon>Chlorophyceae</taxon>
        <taxon>CS clade</taxon>
        <taxon>Chlamydomonadales</taxon>
        <taxon>Astrephomenaceae</taxon>
        <taxon>Astrephomene</taxon>
    </lineage>
</organism>
<name>A0AAD3DXQ6_9CHLO</name>
<evidence type="ECO:0000256" key="1">
    <source>
        <dbReference type="SAM" id="Coils"/>
    </source>
</evidence>
<feature type="region of interest" description="Disordered" evidence="2">
    <location>
        <begin position="319"/>
        <end position="348"/>
    </location>
</feature>